<feature type="signal peptide" evidence="1">
    <location>
        <begin position="1"/>
        <end position="20"/>
    </location>
</feature>
<dbReference type="InterPro" id="IPR011446">
    <property type="entry name" value="BBP7"/>
</dbReference>
<protein>
    <recommendedName>
        <fullName evidence="4">Alginate export domain-containing protein</fullName>
    </recommendedName>
</protein>
<dbReference type="KEGG" id="aagg:ETAA8_03020"/>
<dbReference type="Proteomes" id="UP000315017">
    <property type="component" value="Chromosome"/>
</dbReference>
<dbReference type="Pfam" id="PF07585">
    <property type="entry name" value="BBP7"/>
    <property type="match status" value="1"/>
</dbReference>
<dbReference type="EMBL" id="CP036274">
    <property type="protein sequence ID" value="QDU25239.1"/>
    <property type="molecule type" value="Genomic_DNA"/>
</dbReference>
<sequence length="413" mass="47324" precursor="true">MSLKRSKLWFTVILAAMSFATSLRGEHPTLPSSGPTVQLERWSPFIEPESFGDDYQYFAPADVSGYGGGDPPNIGFFLTYDRMNLAVQRPQMRPILRVGVEGNFGENLNIDLFDDNGQAMMGFTGNRETGYDSDFTWGNRYDFGFMTEDEHGWYASAWHIDGPYEGLRLRQERINRINTSDTQDNPDPILADRNPRAYDLQASINHATFSSFELNKVWRRKEFHNGGVLESFLGGRYMQFKDRYRQDGYGRYALDPDDFPDLSNANPLGPVEVLVVDRAHFENNMVGGQLGARYFYEKAHWTISTEMRMFACHNFQYLTRYQDQEVTNYGAAAATTPVYILRNRARSFDRSDEFVWGGELRAQAQYALTRDISFRFGLTLFDLGQGIGRGNDIRDNTEDVFMAGYTFGFTVNR</sequence>
<keyword evidence="3" id="KW-1185">Reference proteome</keyword>
<proteinExistence type="predicted"/>
<evidence type="ECO:0008006" key="4">
    <source>
        <dbReference type="Google" id="ProtNLM"/>
    </source>
</evidence>
<evidence type="ECO:0000313" key="3">
    <source>
        <dbReference type="Proteomes" id="UP000315017"/>
    </source>
</evidence>
<evidence type="ECO:0000256" key="1">
    <source>
        <dbReference type="SAM" id="SignalP"/>
    </source>
</evidence>
<dbReference type="RefSeq" id="WP_202921496.1">
    <property type="nucleotide sequence ID" value="NZ_CP036274.1"/>
</dbReference>
<gene>
    <name evidence="2" type="ORF">ETAA8_03020</name>
</gene>
<evidence type="ECO:0000313" key="2">
    <source>
        <dbReference type="EMBL" id="QDU25239.1"/>
    </source>
</evidence>
<reference evidence="2 3" key="1">
    <citation type="submission" date="2019-02" db="EMBL/GenBank/DDBJ databases">
        <title>Deep-cultivation of Planctomycetes and their phenomic and genomic characterization uncovers novel biology.</title>
        <authorList>
            <person name="Wiegand S."/>
            <person name="Jogler M."/>
            <person name="Boedeker C."/>
            <person name="Pinto D."/>
            <person name="Vollmers J."/>
            <person name="Rivas-Marin E."/>
            <person name="Kohn T."/>
            <person name="Peeters S.H."/>
            <person name="Heuer A."/>
            <person name="Rast P."/>
            <person name="Oberbeckmann S."/>
            <person name="Bunk B."/>
            <person name="Jeske O."/>
            <person name="Meyerdierks A."/>
            <person name="Storesund J.E."/>
            <person name="Kallscheuer N."/>
            <person name="Luecker S."/>
            <person name="Lage O.M."/>
            <person name="Pohl T."/>
            <person name="Merkel B.J."/>
            <person name="Hornburger P."/>
            <person name="Mueller R.-W."/>
            <person name="Bruemmer F."/>
            <person name="Labrenz M."/>
            <person name="Spormann A.M."/>
            <person name="Op den Camp H."/>
            <person name="Overmann J."/>
            <person name="Amann R."/>
            <person name="Jetten M.S.M."/>
            <person name="Mascher T."/>
            <person name="Medema M.H."/>
            <person name="Devos D.P."/>
            <person name="Kaster A.-K."/>
            <person name="Ovreas L."/>
            <person name="Rohde M."/>
            <person name="Galperin M.Y."/>
            <person name="Jogler C."/>
        </authorList>
    </citation>
    <scope>NUCLEOTIDE SEQUENCE [LARGE SCALE GENOMIC DNA]</scope>
    <source>
        <strain evidence="2 3">ETA_A8</strain>
    </source>
</reference>
<organism evidence="2 3">
    <name type="scientific">Anatilimnocola aggregata</name>
    <dbReference type="NCBI Taxonomy" id="2528021"/>
    <lineage>
        <taxon>Bacteria</taxon>
        <taxon>Pseudomonadati</taxon>
        <taxon>Planctomycetota</taxon>
        <taxon>Planctomycetia</taxon>
        <taxon>Pirellulales</taxon>
        <taxon>Pirellulaceae</taxon>
        <taxon>Anatilimnocola</taxon>
    </lineage>
</organism>
<dbReference type="AlphaFoldDB" id="A0A517Y4R7"/>
<feature type="chain" id="PRO_5021707446" description="Alginate export domain-containing protein" evidence="1">
    <location>
        <begin position="21"/>
        <end position="413"/>
    </location>
</feature>
<name>A0A517Y4R7_9BACT</name>
<keyword evidence="1" id="KW-0732">Signal</keyword>
<accession>A0A517Y4R7</accession>